<evidence type="ECO:0000259" key="3">
    <source>
        <dbReference type="Pfam" id="PF20155"/>
    </source>
</evidence>
<dbReference type="SUPFAM" id="SSF48371">
    <property type="entry name" value="ARM repeat"/>
    <property type="match status" value="1"/>
</dbReference>
<keyword evidence="2" id="KW-0812">Transmembrane</keyword>
<proteinExistence type="predicted"/>
<evidence type="ECO:0000313" key="4">
    <source>
        <dbReference type="EMBL" id="MSB19056.1"/>
    </source>
</evidence>
<dbReference type="InterPro" id="IPR013491">
    <property type="entry name" value="Tape_meas_N"/>
</dbReference>
<dbReference type="InterPro" id="IPR016024">
    <property type="entry name" value="ARM-type_fold"/>
</dbReference>
<organism evidence="4 5">
    <name type="scientific">Flavonifractor plautii</name>
    <name type="common">Fusobacterium plautii</name>
    <dbReference type="NCBI Taxonomy" id="292800"/>
    <lineage>
        <taxon>Bacteria</taxon>
        <taxon>Bacillati</taxon>
        <taxon>Bacillota</taxon>
        <taxon>Clostridia</taxon>
        <taxon>Eubacteriales</taxon>
        <taxon>Oscillospiraceae</taxon>
        <taxon>Flavonifractor</taxon>
    </lineage>
</organism>
<feature type="transmembrane region" description="Helical" evidence="2">
    <location>
        <begin position="463"/>
        <end position="486"/>
    </location>
</feature>
<dbReference type="AlphaFoldDB" id="A0A6I2R1H7"/>
<feature type="compositionally biased region" description="Basic and acidic residues" evidence="1">
    <location>
        <begin position="690"/>
        <end position="708"/>
    </location>
</feature>
<sequence>MTLRELFIALGYQIDESSEKKAEQGIQNLKNKATQILGAIGIGFSLVNLNAISEEFRTTNDQIAQGTKLLGDQDEIQQKILESANRTRASYADTANVVSKLVQENSDLFSTVDEAIAFNDAATMLFKTAGKTNDQIAGLMEAINKSFAKGVVDSETMSQLLEQSPEAVALLNKRLGTTSDQLEDMVTDGKISLADLKGAFVDNAAEIEAAFAGTSYKISDALLNIRNQWGLWVADMDESLGISEAIGTTMVKAFTLGMDVLRRVQTRVEWLADKLGGTQNLFRLIGTIAATAFGVMALPKLLGFLTTLQKINKALVLSRLKILGIIAVVTVIALLIQDFIAFMKGDNSLIGSLFDKAGIGAENARQTILKAWTTVKEFLLTAWGVIKQAAQTIFGALSAWWEENGEAVMESFSRIWEAIKTLCEVLWNALSDMAQTVFGALQRFWETWGETIITIFSTIWNTLISLIQPFLDAIAAIISFLASVFTGDWEGAWTAIKDFAAAIWEMITGIISGALTIITSIWDTAVGIFTGIFEKIRNAVVEKVTGIKDAIVNGFQAAIDWITSLPEQALQWGKDIIQGIIDGITGAVGGIVDAVSGVAGKIKSFLGFSKPDEGPLSDFDTYMPDMIDLMTKGITAGREKVKSALETLTGDMSVITKANVVSPETAAVATGSNQVSKSVTQNIEINNKFEGDRAGQQKSSEAMEKAADDSTAELARALQYAR</sequence>
<dbReference type="Proteomes" id="UP000434475">
    <property type="component" value="Unassembled WGS sequence"/>
</dbReference>
<feature type="domain" description="Tape measure protein N-terminal" evidence="3">
    <location>
        <begin position="52"/>
        <end position="238"/>
    </location>
</feature>
<feature type="transmembrane region" description="Helical" evidence="2">
    <location>
        <begin position="506"/>
        <end position="533"/>
    </location>
</feature>
<evidence type="ECO:0000256" key="1">
    <source>
        <dbReference type="SAM" id="MobiDB-lite"/>
    </source>
</evidence>
<keyword evidence="2" id="KW-0472">Membrane</keyword>
<reference evidence="4 5" key="1">
    <citation type="journal article" date="2019" name="Nat. Med.">
        <title>A library of human gut bacterial isolates paired with longitudinal multiomics data enables mechanistic microbiome research.</title>
        <authorList>
            <person name="Poyet M."/>
            <person name="Groussin M."/>
            <person name="Gibbons S.M."/>
            <person name="Avila-Pacheco J."/>
            <person name="Jiang X."/>
            <person name="Kearney S.M."/>
            <person name="Perrotta A.R."/>
            <person name="Berdy B."/>
            <person name="Zhao S."/>
            <person name="Lieberman T.D."/>
            <person name="Swanson P.K."/>
            <person name="Smith M."/>
            <person name="Roesemann S."/>
            <person name="Alexander J.E."/>
            <person name="Rich S.A."/>
            <person name="Livny J."/>
            <person name="Vlamakis H."/>
            <person name="Clish C."/>
            <person name="Bullock K."/>
            <person name="Deik A."/>
            <person name="Scott J."/>
            <person name="Pierce K.A."/>
            <person name="Xavier R.J."/>
            <person name="Alm E.J."/>
        </authorList>
    </citation>
    <scope>NUCLEOTIDE SEQUENCE [LARGE SCALE GENOMIC DNA]</scope>
    <source>
        <strain evidence="4 5">BIOML-A2</strain>
    </source>
</reference>
<dbReference type="Pfam" id="PF20155">
    <property type="entry name" value="TMP_3"/>
    <property type="match status" value="1"/>
</dbReference>
<accession>A0A6I2R1H7</accession>
<dbReference type="RefSeq" id="WP_172697417.1">
    <property type="nucleotide sequence ID" value="NZ_WKPR01000004.1"/>
</dbReference>
<feature type="region of interest" description="Disordered" evidence="1">
    <location>
        <begin position="690"/>
        <end position="710"/>
    </location>
</feature>
<feature type="transmembrane region" description="Helical" evidence="2">
    <location>
        <begin position="322"/>
        <end position="343"/>
    </location>
</feature>
<gene>
    <name evidence="4" type="ORF">GKE97_05935</name>
</gene>
<evidence type="ECO:0000313" key="5">
    <source>
        <dbReference type="Proteomes" id="UP000434475"/>
    </source>
</evidence>
<feature type="transmembrane region" description="Helical" evidence="2">
    <location>
        <begin position="281"/>
        <end position="302"/>
    </location>
</feature>
<comment type="caution">
    <text evidence="4">The sequence shown here is derived from an EMBL/GenBank/DDBJ whole genome shotgun (WGS) entry which is preliminary data.</text>
</comment>
<dbReference type="NCBIfam" id="TIGR02675">
    <property type="entry name" value="tape_meas_nterm"/>
    <property type="match status" value="1"/>
</dbReference>
<keyword evidence="2" id="KW-1133">Transmembrane helix</keyword>
<dbReference type="EMBL" id="WKPR01000004">
    <property type="protein sequence ID" value="MSB19056.1"/>
    <property type="molecule type" value="Genomic_DNA"/>
</dbReference>
<name>A0A6I2R1H7_FLAPL</name>
<evidence type="ECO:0000256" key="2">
    <source>
        <dbReference type="SAM" id="Phobius"/>
    </source>
</evidence>
<protein>
    <submittedName>
        <fullName evidence="4">Tape measure protein</fullName>
    </submittedName>
</protein>